<evidence type="ECO:0000313" key="2">
    <source>
        <dbReference type="Proteomes" id="UP000717364"/>
    </source>
</evidence>
<dbReference type="EMBL" id="JADOES010000007">
    <property type="protein sequence ID" value="MBT9314833.1"/>
    <property type="molecule type" value="Genomic_DNA"/>
</dbReference>
<proteinExistence type="predicted"/>
<name>A0A947GHN2_9CYAN</name>
<dbReference type="InterPro" id="IPR010328">
    <property type="entry name" value="DUF928"/>
</dbReference>
<gene>
    <name evidence="1" type="ORF">IXB50_05295</name>
</gene>
<reference evidence="1" key="2">
    <citation type="journal article" date="2021" name="Mar. Drugs">
        <title>Genome Reduction and Secondary Metabolism of the Marine Sponge-Associated Cyanobacterium Leptothoe.</title>
        <authorList>
            <person name="Konstantinou D."/>
            <person name="Popin R.V."/>
            <person name="Fewer D.P."/>
            <person name="Sivonen K."/>
            <person name="Gkelis S."/>
        </authorList>
    </citation>
    <scope>NUCLEOTIDE SEQUENCE</scope>
    <source>
        <strain evidence="1">TAU-MAC 1115</strain>
    </source>
</reference>
<reference evidence="1" key="1">
    <citation type="submission" date="2020-11" db="EMBL/GenBank/DDBJ databases">
        <authorList>
            <person name="Konstantinou D."/>
            <person name="Gkelis S."/>
            <person name="Popin R."/>
            <person name="Fewer D."/>
            <person name="Sivonen K."/>
        </authorList>
    </citation>
    <scope>NUCLEOTIDE SEQUENCE</scope>
    <source>
        <strain evidence="1">TAU-MAC 1115</strain>
    </source>
</reference>
<protein>
    <submittedName>
        <fullName evidence="1">DUF928 domain-containing protein</fullName>
    </submittedName>
</protein>
<dbReference type="AlphaFoldDB" id="A0A947GHN2"/>
<accession>A0A947GHN2</accession>
<keyword evidence="2" id="KW-1185">Reference proteome</keyword>
<evidence type="ECO:0000313" key="1">
    <source>
        <dbReference type="EMBL" id="MBT9314833.1"/>
    </source>
</evidence>
<organism evidence="1 2">
    <name type="scientific">Leptothoe spongobia TAU-MAC 1115</name>
    <dbReference type="NCBI Taxonomy" id="1967444"/>
    <lineage>
        <taxon>Bacteria</taxon>
        <taxon>Bacillati</taxon>
        <taxon>Cyanobacteriota</taxon>
        <taxon>Cyanophyceae</taxon>
        <taxon>Nodosilineales</taxon>
        <taxon>Cymatolegaceae</taxon>
        <taxon>Leptothoe</taxon>
        <taxon>Leptothoe spongobia</taxon>
    </lineage>
</organism>
<sequence>MMSRIIMIFTLVIILSLSDFTKHDLSAIAQPYFSAKSNVQTNLTKILTSKPIFFIAEEQGFGKQAQNQQQANPPRRERRNRSFWARLQDLGRRGSCGDLNPPLIALMPSSINDQALEWNLLGELQDALAFTVNSYPTFWFYIPELLQKVEVAEFMMQDENGKDIFEQPIYVRLETSGIVGLELPNQERPLVPNTPYHWYFSPICDSERPARNPSIDGWVERISTNTTVELQAQQDNVEMTIEELYSVNAWYDALALLLNLRCDDPKNSALGTYWPSMLEALNLPKATLSETDFCPQQRQLQVIYNGQSADTF</sequence>
<dbReference type="RefSeq" id="WP_215607907.1">
    <property type="nucleotide sequence ID" value="NZ_JADOES010000007.1"/>
</dbReference>
<comment type="caution">
    <text evidence="1">The sequence shown here is derived from an EMBL/GenBank/DDBJ whole genome shotgun (WGS) entry which is preliminary data.</text>
</comment>
<dbReference type="Proteomes" id="UP000717364">
    <property type="component" value="Unassembled WGS sequence"/>
</dbReference>
<dbReference type="Pfam" id="PF06051">
    <property type="entry name" value="DUF928"/>
    <property type="match status" value="1"/>
</dbReference>